<organism evidence="4 5">
    <name type="scientific">Candidatus Synechococcus spongiarum 15L</name>
    <dbReference type="NCBI Taxonomy" id="1608419"/>
    <lineage>
        <taxon>Bacteria</taxon>
        <taxon>Bacillati</taxon>
        <taxon>Cyanobacteriota</taxon>
        <taxon>Cyanophyceae</taxon>
        <taxon>Synechococcales</taxon>
        <taxon>Synechococcaceae</taxon>
        <taxon>Synechococcus</taxon>
    </lineage>
</organism>
<evidence type="ECO:0000313" key="4">
    <source>
        <dbReference type="EMBL" id="KKZ10230.1"/>
    </source>
</evidence>
<evidence type="ECO:0000313" key="5">
    <source>
        <dbReference type="Proteomes" id="UP000035037"/>
    </source>
</evidence>
<keyword evidence="2" id="KW-0472">Membrane</keyword>
<gene>
    <name evidence="4" type="ORF">TQ37_09110</name>
</gene>
<sequence>MSLLDYYRVLQVPRHADRAMVRQAFLRLCKQHHPDTTPLPPAVASERFRRIKTAYATLQDPAARQRHDAWLQQGSPTTVGPVGIRTVQEERPVSPTRLLSGGEWLALMLLVCTLLFCAGLAVILILRAS</sequence>
<evidence type="ECO:0000256" key="1">
    <source>
        <dbReference type="ARBA" id="ARBA00023186"/>
    </source>
</evidence>
<dbReference type="EMBL" id="JYFQ01000197">
    <property type="protein sequence ID" value="KKZ10230.1"/>
    <property type="molecule type" value="Genomic_DNA"/>
</dbReference>
<protein>
    <recommendedName>
        <fullName evidence="3">J domain-containing protein</fullName>
    </recommendedName>
</protein>
<reference evidence="4 5" key="1">
    <citation type="submission" date="2015-02" db="EMBL/GenBank/DDBJ databases">
        <authorList>
            <person name="Slaby B."/>
            <person name="Hentschel U."/>
        </authorList>
    </citation>
    <scope>NUCLEOTIDE SEQUENCE [LARGE SCALE GENOMIC DNA]</scope>
    <source>
        <strain evidence="4">15L</strain>
    </source>
</reference>
<keyword evidence="2" id="KW-0812">Transmembrane</keyword>
<reference evidence="4 5" key="2">
    <citation type="submission" date="2015-05" db="EMBL/GenBank/DDBJ databases">
        <title>Lifestyle Evolution in Cyanobacterial Symbionts of Sponges.</title>
        <authorList>
            <person name="Burgsdorf I."/>
            <person name="Slaby B.M."/>
            <person name="Handley K.M."/>
            <person name="Haber M."/>
            <person name="Blom J."/>
            <person name="Marshall C.W."/>
            <person name="Gilbert J.A."/>
            <person name="Hentschel U."/>
            <person name="Steindler L."/>
        </authorList>
    </citation>
    <scope>NUCLEOTIDE SEQUENCE [LARGE SCALE GENOMIC DNA]</scope>
    <source>
        <strain evidence="4">15L</strain>
    </source>
</reference>
<dbReference type="Proteomes" id="UP000035037">
    <property type="component" value="Unassembled WGS sequence"/>
</dbReference>
<keyword evidence="2" id="KW-1133">Transmembrane helix</keyword>
<feature type="domain" description="J" evidence="3">
    <location>
        <begin position="5"/>
        <end position="71"/>
    </location>
</feature>
<dbReference type="PROSITE" id="PS50076">
    <property type="entry name" value="DNAJ_2"/>
    <property type="match status" value="1"/>
</dbReference>
<name>A0A0G8ARK6_9SYNE</name>
<dbReference type="Gene3D" id="1.10.287.110">
    <property type="entry name" value="DnaJ domain"/>
    <property type="match status" value="1"/>
</dbReference>
<dbReference type="CDD" id="cd06257">
    <property type="entry name" value="DnaJ"/>
    <property type="match status" value="1"/>
</dbReference>
<dbReference type="PATRIC" id="fig|1608419.3.peg.1086"/>
<comment type="caution">
    <text evidence="4">The sequence shown here is derived from an EMBL/GenBank/DDBJ whole genome shotgun (WGS) entry which is preliminary data.</text>
</comment>
<evidence type="ECO:0000256" key="2">
    <source>
        <dbReference type="SAM" id="Phobius"/>
    </source>
</evidence>
<dbReference type="PANTHER" id="PTHR44145">
    <property type="entry name" value="DNAJ HOMOLOG SUBFAMILY A MEMBER 3, MITOCHONDRIAL"/>
    <property type="match status" value="1"/>
</dbReference>
<feature type="transmembrane region" description="Helical" evidence="2">
    <location>
        <begin position="104"/>
        <end position="126"/>
    </location>
</feature>
<dbReference type="SUPFAM" id="SSF46565">
    <property type="entry name" value="Chaperone J-domain"/>
    <property type="match status" value="1"/>
</dbReference>
<dbReference type="InterPro" id="IPR036869">
    <property type="entry name" value="J_dom_sf"/>
</dbReference>
<proteinExistence type="predicted"/>
<dbReference type="PANTHER" id="PTHR44145:SF3">
    <property type="entry name" value="DNAJ HOMOLOG SUBFAMILY A MEMBER 3, MITOCHONDRIAL"/>
    <property type="match status" value="1"/>
</dbReference>
<dbReference type="AlphaFoldDB" id="A0A0G8ARK6"/>
<dbReference type="PRINTS" id="PR00625">
    <property type="entry name" value="JDOMAIN"/>
</dbReference>
<dbReference type="Pfam" id="PF00226">
    <property type="entry name" value="DnaJ"/>
    <property type="match status" value="1"/>
</dbReference>
<dbReference type="InterPro" id="IPR051938">
    <property type="entry name" value="Apopto_cytoskel_mod"/>
</dbReference>
<dbReference type="SMART" id="SM00271">
    <property type="entry name" value="DnaJ"/>
    <property type="match status" value="1"/>
</dbReference>
<keyword evidence="1" id="KW-0143">Chaperone</keyword>
<evidence type="ECO:0000259" key="3">
    <source>
        <dbReference type="PROSITE" id="PS50076"/>
    </source>
</evidence>
<dbReference type="InterPro" id="IPR001623">
    <property type="entry name" value="DnaJ_domain"/>
</dbReference>
<accession>A0A0G8ARK6</accession>